<name>A0A511TDT0_MYXFU</name>
<evidence type="ECO:0000313" key="2">
    <source>
        <dbReference type="Proteomes" id="UP000321514"/>
    </source>
</evidence>
<dbReference type="Proteomes" id="UP000321514">
    <property type="component" value="Unassembled WGS sequence"/>
</dbReference>
<reference evidence="1 2" key="1">
    <citation type="submission" date="2019-07" db="EMBL/GenBank/DDBJ databases">
        <title>Whole genome shotgun sequence of Myxococcus fulvus NBRC 100333.</title>
        <authorList>
            <person name="Hosoyama A."/>
            <person name="Uohara A."/>
            <person name="Ohji S."/>
            <person name="Ichikawa N."/>
        </authorList>
    </citation>
    <scope>NUCLEOTIDE SEQUENCE [LARGE SCALE GENOMIC DNA]</scope>
    <source>
        <strain evidence="1 2">NBRC 100333</strain>
    </source>
</reference>
<proteinExistence type="predicted"/>
<sequence>MATTAERARRIPLLVWSWKKARSGAIAARKSAGTGVGLRVLGAVEGGGDSMAARKMHSPLEGRIRFRDGASGNVGGG</sequence>
<organism evidence="1 2">
    <name type="scientific">Myxococcus fulvus</name>
    <dbReference type="NCBI Taxonomy" id="33"/>
    <lineage>
        <taxon>Bacteria</taxon>
        <taxon>Pseudomonadati</taxon>
        <taxon>Myxococcota</taxon>
        <taxon>Myxococcia</taxon>
        <taxon>Myxococcales</taxon>
        <taxon>Cystobacterineae</taxon>
        <taxon>Myxococcaceae</taxon>
        <taxon>Myxococcus</taxon>
    </lineage>
</organism>
<protein>
    <submittedName>
        <fullName evidence="1">Uncharacterized protein</fullName>
    </submittedName>
</protein>
<evidence type="ECO:0000313" key="1">
    <source>
        <dbReference type="EMBL" id="GEN12315.1"/>
    </source>
</evidence>
<accession>A0A511TDT0</accession>
<dbReference type="AlphaFoldDB" id="A0A511TDT0"/>
<dbReference type="EMBL" id="BJXR01000059">
    <property type="protein sequence ID" value="GEN12315.1"/>
    <property type="molecule type" value="Genomic_DNA"/>
</dbReference>
<gene>
    <name evidence="1" type="ORF">MFU01_73520</name>
</gene>
<comment type="caution">
    <text evidence="1">The sequence shown here is derived from an EMBL/GenBank/DDBJ whole genome shotgun (WGS) entry which is preliminary data.</text>
</comment>